<evidence type="ECO:0000313" key="3">
    <source>
        <dbReference type="Proteomes" id="UP000181790"/>
    </source>
</evidence>
<accession>A0A1S2VBV3</accession>
<dbReference type="Proteomes" id="UP000181790">
    <property type="component" value="Unassembled WGS sequence"/>
</dbReference>
<feature type="compositionally biased region" description="Basic and acidic residues" evidence="1">
    <location>
        <begin position="94"/>
        <end position="104"/>
    </location>
</feature>
<comment type="caution">
    <text evidence="2">The sequence shown here is derived from an EMBL/GenBank/DDBJ whole genome shotgun (WGS) entry which is preliminary data.</text>
</comment>
<name>A0A1S2VBV3_9BACT</name>
<feature type="compositionally biased region" description="Basic residues" evidence="1">
    <location>
        <begin position="64"/>
        <end position="73"/>
    </location>
</feature>
<organism evidence="2 3">
    <name type="scientific">Arsenicibacter rosenii</name>
    <dbReference type="NCBI Taxonomy" id="1750698"/>
    <lineage>
        <taxon>Bacteria</taxon>
        <taxon>Pseudomonadati</taxon>
        <taxon>Bacteroidota</taxon>
        <taxon>Cytophagia</taxon>
        <taxon>Cytophagales</taxon>
        <taxon>Spirosomataceae</taxon>
        <taxon>Arsenicibacter</taxon>
    </lineage>
</organism>
<keyword evidence="3" id="KW-1185">Reference proteome</keyword>
<evidence type="ECO:0000256" key="1">
    <source>
        <dbReference type="SAM" id="MobiDB-lite"/>
    </source>
</evidence>
<feature type="region of interest" description="Disordered" evidence="1">
    <location>
        <begin position="26"/>
        <end position="104"/>
    </location>
</feature>
<sequence>MRRAVVISIWLASASFICYGQRDTARPAPAPANPPIMTPGIDSPISAPGTMLQSSTRTQPERPVRRKRKGKRGIRIEPLSDPRGFGVAIPIGTAKKDSLRKEKP</sequence>
<dbReference type="RefSeq" id="WP_071506125.1">
    <property type="nucleotide sequence ID" value="NZ_MORL01000026.1"/>
</dbReference>
<gene>
    <name evidence="2" type="ORF">BLX24_25830</name>
</gene>
<feature type="compositionally biased region" description="Pro residues" evidence="1">
    <location>
        <begin position="28"/>
        <end position="37"/>
    </location>
</feature>
<reference evidence="2 3" key="1">
    <citation type="submission" date="2016-10" db="EMBL/GenBank/DDBJ databases">
        <title>Arsenicibacter rosenii gen. nov., sp. nov., an efficient arsenic-methylating bacterium isolated from an arsenic-contaminated paddy soil.</title>
        <authorList>
            <person name="Huang K."/>
        </authorList>
    </citation>
    <scope>NUCLEOTIDE SEQUENCE [LARGE SCALE GENOMIC DNA]</scope>
    <source>
        <strain evidence="2 3">SM-1</strain>
    </source>
</reference>
<proteinExistence type="predicted"/>
<evidence type="ECO:0000313" key="2">
    <source>
        <dbReference type="EMBL" id="OIN56221.1"/>
    </source>
</evidence>
<protein>
    <submittedName>
        <fullName evidence="2">Uncharacterized protein</fullName>
    </submittedName>
</protein>
<dbReference type="AlphaFoldDB" id="A0A1S2VBV3"/>
<dbReference type="EMBL" id="MORL01000026">
    <property type="protein sequence ID" value="OIN56221.1"/>
    <property type="molecule type" value="Genomic_DNA"/>
</dbReference>